<organism evidence="2 3">
    <name type="scientific">Shimazuella alba</name>
    <dbReference type="NCBI Taxonomy" id="2690964"/>
    <lineage>
        <taxon>Bacteria</taxon>
        <taxon>Bacillati</taxon>
        <taxon>Bacillota</taxon>
        <taxon>Bacilli</taxon>
        <taxon>Bacillales</taxon>
        <taxon>Thermoactinomycetaceae</taxon>
        <taxon>Shimazuella</taxon>
    </lineage>
</organism>
<dbReference type="RefSeq" id="WP_160801671.1">
    <property type="nucleotide sequence ID" value="NZ_WUUL01000007.1"/>
</dbReference>
<gene>
    <name evidence="2" type="ORF">GSM42_11435</name>
</gene>
<evidence type="ECO:0000313" key="2">
    <source>
        <dbReference type="EMBL" id="MXQ54311.1"/>
    </source>
</evidence>
<feature type="transmembrane region" description="Helical" evidence="1">
    <location>
        <begin position="7"/>
        <end position="25"/>
    </location>
</feature>
<sequence length="108" mass="12111">MIIWRGWGILVVVIAALFQFIGYGVSSVFGVDSYSDAAKMISYLLFLPAAVVLWLLGKKLNKPKVYVDQTGQQVVSKGRHSLFFIPIEYWAFIYVILAVVLIIVQLVS</sequence>
<keyword evidence="3" id="KW-1185">Reference proteome</keyword>
<evidence type="ECO:0000313" key="3">
    <source>
        <dbReference type="Proteomes" id="UP000430692"/>
    </source>
</evidence>
<dbReference type="AlphaFoldDB" id="A0A6I4VUW6"/>
<feature type="transmembrane region" description="Helical" evidence="1">
    <location>
        <begin position="37"/>
        <end position="56"/>
    </location>
</feature>
<reference evidence="2 3" key="1">
    <citation type="submission" date="2019-12" db="EMBL/GenBank/DDBJ databases">
        <title>Whole-genome analyses of novel actinobacteria.</title>
        <authorList>
            <person name="Sahin N."/>
            <person name="Saygin H."/>
        </authorList>
    </citation>
    <scope>NUCLEOTIDE SEQUENCE [LARGE SCALE GENOMIC DNA]</scope>
    <source>
        <strain evidence="2 3">KC615</strain>
    </source>
</reference>
<keyword evidence="1" id="KW-1133">Transmembrane helix</keyword>
<comment type="caution">
    <text evidence="2">The sequence shown here is derived from an EMBL/GenBank/DDBJ whole genome shotgun (WGS) entry which is preliminary data.</text>
</comment>
<dbReference type="Proteomes" id="UP000430692">
    <property type="component" value="Unassembled WGS sequence"/>
</dbReference>
<evidence type="ECO:0000256" key="1">
    <source>
        <dbReference type="SAM" id="Phobius"/>
    </source>
</evidence>
<keyword evidence="1" id="KW-0472">Membrane</keyword>
<keyword evidence="1" id="KW-0812">Transmembrane</keyword>
<dbReference type="EMBL" id="WUUL01000007">
    <property type="protein sequence ID" value="MXQ54311.1"/>
    <property type="molecule type" value="Genomic_DNA"/>
</dbReference>
<accession>A0A6I4VUW6</accession>
<feature type="transmembrane region" description="Helical" evidence="1">
    <location>
        <begin position="87"/>
        <end position="107"/>
    </location>
</feature>
<evidence type="ECO:0008006" key="4">
    <source>
        <dbReference type="Google" id="ProtNLM"/>
    </source>
</evidence>
<name>A0A6I4VUW6_9BACL</name>
<protein>
    <recommendedName>
        <fullName evidence="4">DUF3899 domain-containing protein</fullName>
    </recommendedName>
</protein>
<proteinExistence type="predicted"/>